<protein>
    <submittedName>
        <fullName evidence="2">Uncharacterized protein</fullName>
    </submittedName>
</protein>
<evidence type="ECO:0000313" key="2">
    <source>
        <dbReference type="EMBL" id="ODM99580.1"/>
    </source>
</evidence>
<dbReference type="EMBL" id="LJIJ01000270">
    <property type="protein sequence ID" value="ODM99580.1"/>
    <property type="molecule type" value="Genomic_DNA"/>
</dbReference>
<evidence type="ECO:0000313" key="3">
    <source>
        <dbReference type="Proteomes" id="UP000094527"/>
    </source>
</evidence>
<organism evidence="2 3">
    <name type="scientific">Orchesella cincta</name>
    <name type="common">Springtail</name>
    <name type="synonym">Podura cincta</name>
    <dbReference type="NCBI Taxonomy" id="48709"/>
    <lineage>
        <taxon>Eukaryota</taxon>
        <taxon>Metazoa</taxon>
        <taxon>Ecdysozoa</taxon>
        <taxon>Arthropoda</taxon>
        <taxon>Hexapoda</taxon>
        <taxon>Collembola</taxon>
        <taxon>Entomobryomorpha</taxon>
        <taxon>Entomobryoidea</taxon>
        <taxon>Orchesellidae</taxon>
        <taxon>Orchesellinae</taxon>
        <taxon>Orchesella</taxon>
    </lineage>
</organism>
<keyword evidence="1" id="KW-1133">Transmembrane helix</keyword>
<name>A0A1D2N2W2_ORCCI</name>
<comment type="caution">
    <text evidence="2">The sequence shown here is derived from an EMBL/GenBank/DDBJ whole genome shotgun (WGS) entry which is preliminary data.</text>
</comment>
<dbReference type="AlphaFoldDB" id="A0A1D2N2W2"/>
<proteinExistence type="predicted"/>
<feature type="transmembrane region" description="Helical" evidence="1">
    <location>
        <begin position="12"/>
        <end position="37"/>
    </location>
</feature>
<dbReference type="PANTHER" id="PTHR39948:SF1">
    <property type="entry name" value="GEO11419P1"/>
    <property type="match status" value="1"/>
</dbReference>
<keyword evidence="3" id="KW-1185">Reference proteome</keyword>
<dbReference type="Proteomes" id="UP000094527">
    <property type="component" value="Unassembled WGS sequence"/>
</dbReference>
<accession>A0A1D2N2W2</accession>
<evidence type="ECO:0000256" key="1">
    <source>
        <dbReference type="SAM" id="Phobius"/>
    </source>
</evidence>
<gene>
    <name evidence="2" type="ORF">Ocin01_07110</name>
</gene>
<reference evidence="2 3" key="1">
    <citation type="journal article" date="2016" name="Genome Biol. Evol.">
        <title>Gene Family Evolution Reflects Adaptation to Soil Environmental Stressors in the Genome of the Collembolan Orchesella cincta.</title>
        <authorList>
            <person name="Faddeeva-Vakhrusheva A."/>
            <person name="Derks M.F."/>
            <person name="Anvar S.Y."/>
            <person name="Agamennone V."/>
            <person name="Suring W."/>
            <person name="Smit S."/>
            <person name="van Straalen N.M."/>
            <person name="Roelofs D."/>
        </authorList>
    </citation>
    <scope>NUCLEOTIDE SEQUENCE [LARGE SCALE GENOMIC DNA]</scope>
    <source>
        <tissue evidence="2">Mixed pool</tissue>
    </source>
</reference>
<keyword evidence="1" id="KW-0812">Transmembrane</keyword>
<sequence length="72" mass="7951">MASASPLMSVLWLLILIFIGFWVAGVCAGFYIILYCIEACIPDLKSVNDILLKGVQFPYTCAKNMLSGEKVF</sequence>
<dbReference type="PANTHER" id="PTHR39948">
    <property type="entry name" value="GEO11419P1"/>
    <property type="match status" value="1"/>
</dbReference>
<dbReference type="OMA" id="YSMVVCF"/>
<dbReference type="OrthoDB" id="8912589at2759"/>
<keyword evidence="1" id="KW-0472">Membrane</keyword>